<dbReference type="EMBL" id="AUSU01007131">
    <property type="protein sequence ID" value="EPS61033.1"/>
    <property type="molecule type" value="Genomic_DNA"/>
</dbReference>
<keyword evidence="3" id="KW-1185">Reference proteome</keyword>
<evidence type="ECO:0000313" key="3">
    <source>
        <dbReference type="Proteomes" id="UP000015453"/>
    </source>
</evidence>
<organism evidence="2 3">
    <name type="scientific">Genlisea aurea</name>
    <dbReference type="NCBI Taxonomy" id="192259"/>
    <lineage>
        <taxon>Eukaryota</taxon>
        <taxon>Viridiplantae</taxon>
        <taxon>Streptophyta</taxon>
        <taxon>Embryophyta</taxon>
        <taxon>Tracheophyta</taxon>
        <taxon>Spermatophyta</taxon>
        <taxon>Magnoliopsida</taxon>
        <taxon>eudicotyledons</taxon>
        <taxon>Gunneridae</taxon>
        <taxon>Pentapetalae</taxon>
        <taxon>asterids</taxon>
        <taxon>lamiids</taxon>
        <taxon>Lamiales</taxon>
        <taxon>Lentibulariaceae</taxon>
        <taxon>Genlisea</taxon>
    </lineage>
</organism>
<accession>S8DE33</accession>
<dbReference type="AlphaFoldDB" id="S8DE33"/>
<dbReference type="InterPro" id="IPR033347">
    <property type="entry name" value="Di19"/>
</dbReference>
<feature type="domain" description="Di19 C-terminal" evidence="1">
    <location>
        <begin position="40"/>
        <end position="138"/>
    </location>
</feature>
<dbReference type="Pfam" id="PF14571">
    <property type="entry name" value="Di19_C"/>
    <property type="match status" value="1"/>
</dbReference>
<reference evidence="2 3" key="1">
    <citation type="journal article" date="2013" name="BMC Genomics">
        <title>The miniature genome of a carnivorous plant Genlisea aurea contains a low number of genes and short non-coding sequences.</title>
        <authorList>
            <person name="Leushkin E.V."/>
            <person name="Sutormin R.A."/>
            <person name="Nabieva E.R."/>
            <person name="Penin A.A."/>
            <person name="Kondrashov A.S."/>
            <person name="Logacheva M.D."/>
        </authorList>
    </citation>
    <scope>NUCLEOTIDE SEQUENCE [LARGE SCALE GENOMIC DNA]</scope>
</reference>
<evidence type="ECO:0000313" key="2">
    <source>
        <dbReference type="EMBL" id="EPS61033.1"/>
    </source>
</evidence>
<name>S8DE33_9LAMI</name>
<feature type="non-terminal residue" evidence="2">
    <location>
        <position position="1"/>
    </location>
</feature>
<evidence type="ECO:0000259" key="1">
    <source>
        <dbReference type="Pfam" id="PF14571"/>
    </source>
</evidence>
<comment type="caution">
    <text evidence="2">The sequence shown here is derived from an EMBL/GenBank/DDBJ whole genome shotgun (WGS) entry which is preliminary data.</text>
</comment>
<proteinExistence type="predicted"/>
<sequence length="143" mass="15824">ICPVCAMRVGVDMVAHITVQHSNIFKLKRKSRKAFANSTLSLFKKEMREANFRSLFGGSSRSTTSSTSVTADPLLSSFILPMVEEGEGTQSNPVMEPAKKIAADITSERIRKSSAMSMKDKEEKSKRCKFVQDLVFSAVLDDN</sequence>
<gene>
    <name evidence="2" type="ORF">M569_13767</name>
</gene>
<protein>
    <submittedName>
        <fullName evidence="2">Dehydration-induced 19-like protein</fullName>
    </submittedName>
</protein>
<dbReference type="PANTHER" id="PTHR31875:SF26">
    <property type="entry name" value="PROTEIN DEHYDRATION-INDUCED 19-RELATED"/>
    <property type="match status" value="1"/>
</dbReference>
<dbReference type="InterPro" id="IPR027935">
    <property type="entry name" value="Di19_C"/>
</dbReference>
<dbReference type="OrthoDB" id="6270329at2759"/>
<dbReference type="PANTHER" id="PTHR31875">
    <property type="entry name" value="PROTEIN DEHYDRATION-INDUCED 19"/>
    <property type="match status" value="1"/>
</dbReference>
<dbReference type="Proteomes" id="UP000015453">
    <property type="component" value="Unassembled WGS sequence"/>
</dbReference>